<protein>
    <submittedName>
        <fullName evidence="2">DUF397 domain-containing protein</fullName>
    </submittedName>
</protein>
<dbReference type="InterPro" id="IPR007278">
    <property type="entry name" value="DUF397"/>
</dbReference>
<evidence type="ECO:0000313" key="2">
    <source>
        <dbReference type="EMBL" id="GAA2458038.1"/>
    </source>
</evidence>
<comment type="caution">
    <text evidence="2">The sequence shown here is derived from an EMBL/GenBank/DDBJ whole genome shotgun (WGS) entry which is preliminary data.</text>
</comment>
<dbReference type="Pfam" id="PF04149">
    <property type="entry name" value="DUF397"/>
    <property type="match status" value="2"/>
</dbReference>
<gene>
    <name evidence="2" type="ORF">GCM10010191_92260</name>
</gene>
<feature type="domain" description="DUF397" evidence="1">
    <location>
        <begin position="50"/>
        <end position="102"/>
    </location>
</feature>
<dbReference type="Proteomes" id="UP001501231">
    <property type="component" value="Unassembled WGS sequence"/>
</dbReference>
<reference evidence="2 3" key="1">
    <citation type="journal article" date="2019" name="Int. J. Syst. Evol. Microbiol.">
        <title>The Global Catalogue of Microorganisms (GCM) 10K type strain sequencing project: providing services to taxonomists for standard genome sequencing and annotation.</title>
        <authorList>
            <consortium name="The Broad Institute Genomics Platform"/>
            <consortium name="The Broad Institute Genome Sequencing Center for Infectious Disease"/>
            <person name="Wu L."/>
            <person name="Ma J."/>
        </authorList>
    </citation>
    <scope>NUCLEOTIDE SEQUENCE [LARGE SCALE GENOMIC DNA]</scope>
    <source>
        <strain evidence="2 3">JCM 3325</strain>
    </source>
</reference>
<feature type="domain" description="DUF397" evidence="1">
    <location>
        <begin position="10"/>
        <end position="29"/>
    </location>
</feature>
<name>A0ABN3KII4_9ACTN</name>
<keyword evidence="3" id="KW-1185">Reference proteome</keyword>
<dbReference type="EMBL" id="BAAARW010000048">
    <property type="protein sequence ID" value="GAA2458038.1"/>
    <property type="molecule type" value="Genomic_DNA"/>
</dbReference>
<sequence length="109" mass="11513">MTSQNPLLITWRKSSYSGGEGGSCVEVAAGWRKSSRSGGQGGQCIEVAPGWRKSSHSAEQGGQCVEVAVGERVILARDSKMPDGAVLSFEAAEWTAFVREVKQGGLDLV</sequence>
<evidence type="ECO:0000259" key="1">
    <source>
        <dbReference type="Pfam" id="PF04149"/>
    </source>
</evidence>
<evidence type="ECO:0000313" key="3">
    <source>
        <dbReference type="Proteomes" id="UP001501231"/>
    </source>
</evidence>
<proteinExistence type="predicted"/>
<accession>A0ABN3KII4</accession>
<organism evidence="2 3">
    <name type="scientific">Actinomadura vinacea</name>
    <dbReference type="NCBI Taxonomy" id="115336"/>
    <lineage>
        <taxon>Bacteria</taxon>
        <taxon>Bacillati</taxon>
        <taxon>Actinomycetota</taxon>
        <taxon>Actinomycetes</taxon>
        <taxon>Streptosporangiales</taxon>
        <taxon>Thermomonosporaceae</taxon>
        <taxon>Actinomadura</taxon>
    </lineage>
</organism>
<dbReference type="RefSeq" id="WP_344598267.1">
    <property type="nucleotide sequence ID" value="NZ_BAAARW010000048.1"/>
</dbReference>